<dbReference type="EMBL" id="JAEPBG010000001">
    <property type="protein sequence ID" value="MBK4733006.1"/>
    <property type="molecule type" value="Genomic_DNA"/>
</dbReference>
<dbReference type="Pfam" id="PF02627">
    <property type="entry name" value="CMD"/>
    <property type="match status" value="1"/>
</dbReference>
<evidence type="ECO:0000313" key="3">
    <source>
        <dbReference type="EMBL" id="MBK4733006.1"/>
    </source>
</evidence>
<name>A0A934SLX4_9BURK</name>
<feature type="domain" description="Carboxymuconolactone decarboxylase-like" evidence="2">
    <location>
        <begin position="56"/>
        <end position="120"/>
    </location>
</feature>
<sequence length="195" mass="21412">MEHSKVAKLSLSPVQPSSAEGRTKEVLEAGKKSAGFIPNMYAGMANAPALLDTYLYGYGLFRNEAGFTPAEQELVFLTIARVNECTYCVAAHSFIAEAISKTPHQAIQAVREDAAIDEPKLQALSTFTRTMVETRGNPTPEELQKFLDAGYTEKNVLDIILAIAVKTISNYANHVFHTEVDPQFASKKWSPKTES</sequence>
<dbReference type="InterPro" id="IPR029032">
    <property type="entry name" value="AhpD-like"/>
</dbReference>
<dbReference type="GO" id="GO:0051920">
    <property type="term" value="F:peroxiredoxin activity"/>
    <property type="evidence" value="ECO:0007669"/>
    <property type="project" value="InterPro"/>
</dbReference>
<keyword evidence="4" id="KW-1185">Reference proteome</keyword>
<feature type="region of interest" description="Disordered" evidence="1">
    <location>
        <begin position="1"/>
        <end position="22"/>
    </location>
</feature>
<dbReference type="Proteomes" id="UP000622890">
    <property type="component" value="Unassembled WGS sequence"/>
</dbReference>
<protein>
    <submittedName>
        <fullName evidence="3">Carboxymuconolactone decarboxylase family protein</fullName>
    </submittedName>
</protein>
<proteinExistence type="predicted"/>
<accession>A0A934SLX4</accession>
<comment type="caution">
    <text evidence="3">The sequence shown here is derived from an EMBL/GenBank/DDBJ whole genome shotgun (WGS) entry which is preliminary data.</text>
</comment>
<dbReference type="PANTHER" id="PTHR35446">
    <property type="entry name" value="SI:CH211-175M2.5"/>
    <property type="match status" value="1"/>
</dbReference>
<organism evidence="3 4">
    <name type="scientific">Noviherbaspirillum pedocola</name>
    <dbReference type="NCBI Taxonomy" id="2801341"/>
    <lineage>
        <taxon>Bacteria</taxon>
        <taxon>Pseudomonadati</taxon>
        <taxon>Pseudomonadota</taxon>
        <taxon>Betaproteobacteria</taxon>
        <taxon>Burkholderiales</taxon>
        <taxon>Oxalobacteraceae</taxon>
        <taxon>Noviherbaspirillum</taxon>
    </lineage>
</organism>
<dbReference type="InterPro" id="IPR003779">
    <property type="entry name" value="CMD-like"/>
</dbReference>
<gene>
    <name evidence="3" type="ORF">JJB74_00045</name>
</gene>
<reference evidence="3" key="1">
    <citation type="submission" date="2021-01" db="EMBL/GenBank/DDBJ databases">
        <title>Genome sequence of strain Noviherbaspirillum sp. DKR-6.</title>
        <authorList>
            <person name="Chaudhary D.K."/>
        </authorList>
    </citation>
    <scope>NUCLEOTIDE SEQUENCE</scope>
    <source>
        <strain evidence="3">DKR-6</strain>
    </source>
</reference>
<evidence type="ECO:0000259" key="2">
    <source>
        <dbReference type="Pfam" id="PF02627"/>
    </source>
</evidence>
<dbReference type="SUPFAM" id="SSF69118">
    <property type="entry name" value="AhpD-like"/>
    <property type="match status" value="1"/>
</dbReference>
<dbReference type="NCBIfam" id="TIGR00778">
    <property type="entry name" value="ahpD_dom"/>
    <property type="match status" value="1"/>
</dbReference>
<evidence type="ECO:0000256" key="1">
    <source>
        <dbReference type="SAM" id="MobiDB-lite"/>
    </source>
</evidence>
<dbReference type="Gene3D" id="1.20.1290.10">
    <property type="entry name" value="AhpD-like"/>
    <property type="match status" value="1"/>
</dbReference>
<evidence type="ECO:0000313" key="4">
    <source>
        <dbReference type="Proteomes" id="UP000622890"/>
    </source>
</evidence>
<dbReference type="PANTHER" id="PTHR35446:SF3">
    <property type="entry name" value="CMD DOMAIN-CONTAINING PROTEIN"/>
    <property type="match status" value="1"/>
</dbReference>
<dbReference type="AlphaFoldDB" id="A0A934SLX4"/>
<dbReference type="InterPro" id="IPR004675">
    <property type="entry name" value="AhpD_core"/>
</dbReference>